<comment type="caution">
    <text evidence="1">The sequence shown here is derived from an EMBL/GenBank/DDBJ whole genome shotgun (WGS) entry which is preliminary data.</text>
</comment>
<dbReference type="EMBL" id="JRRC01460314">
    <property type="protein sequence ID" value="KHG06796.1"/>
    <property type="molecule type" value="Genomic_DNA"/>
</dbReference>
<sequence>MLQGSTALTFARYNLNISLYRALILVPFVSNETRLKMESVHIRYVS</sequence>
<reference evidence="2" key="1">
    <citation type="submission" date="2014-09" db="EMBL/GenBank/DDBJ databases">
        <authorList>
            <person name="Mudge J."/>
            <person name="Ramaraj T."/>
            <person name="Lindquist I.E."/>
            <person name="Bharti A.K."/>
            <person name="Sundararajan A."/>
            <person name="Cameron C.T."/>
            <person name="Woodward J.E."/>
            <person name="May G.D."/>
            <person name="Brubaker C."/>
            <person name="Broadhvest J."/>
            <person name="Wilkins T.A."/>
        </authorList>
    </citation>
    <scope>NUCLEOTIDE SEQUENCE</scope>
    <source>
        <strain evidence="2">cv. AKA8401</strain>
    </source>
</reference>
<name>A0A0B0N6U6_GOSAR</name>
<accession>A0A0B0N6U6</accession>
<evidence type="ECO:0000313" key="2">
    <source>
        <dbReference type="Proteomes" id="UP000032142"/>
    </source>
</evidence>
<dbReference type="Proteomes" id="UP000032142">
    <property type="component" value="Unassembled WGS sequence"/>
</dbReference>
<gene>
    <name evidence="1" type="ORF">F383_33529</name>
</gene>
<evidence type="ECO:0000313" key="1">
    <source>
        <dbReference type="EMBL" id="KHG06796.1"/>
    </source>
</evidence>
<keyword evidence="2" id="KW-1185">Reference proteome</keyword>
<proteinExistence type="predicted"/>
<dbReference type="AlphaFoldDB" id="A0A0B0N6U6"/>
<protein>
    <submittedName>
        <fullName evidence="1">Protein quail neuroretina 1</fullName>
    </submittedName>
</protein>
<organism evidence="1 2">
    <name type="scientific">Gossypium arboreum</name>
    <name type="common">Tree cotton</name>
    <name type="synonym">Gossypium nanking</name>
    <dbReference type="NCBI Taxonomy" id="29729"/>
    <lineage>
        <taxon>Eukaryota</taxon>
        <taxon>Viridiplantae</taxon>
        <taxon>Streptophyta</taxon>
        <taxon>Embryophyta</taxon>
        <taxon>Tracheophyta</taxon>
        <taxon>Spermatophyta</taxon>
        <taxon>Magnoliopsida</taxon>
        <taxon>eudicotyledons</taxon>
        <taxon>Gunneridae</taxon>
        <taxon>Pentapetalae</taxon>
        <taxon>rosids</taxon>
        <taxon>malvids</taxon>
        <taxon>Malvales</taxon>
        <taxon>Malvaceae</taxon>
        <taxon>Malvoideae</taxon>
        <taxon>Gossypium</taxon>
    </lineage>
</organism>